<dbReference type="Pfam" id="PF02754">
    <property type="entry name" value="CCG"/>
    <property type="match status" value="2"/>
</dbReference>
<proteinExistence type="predicted"/>
<name>A0A1W2DLD9_9BACT</name>
<evidence type="ECO:0000256" key="1">
    <source>
        <dbReference type="ARBA" id="ARBA00022485"/>
    </source>
</evidence>
<gene>
    <name evidence="8" type="ORF">SAMN02746065_11888</name>
</gene>
<keyword evidence="2" id="KW-0479">Metal-binding</keyword>
<evidence type="ECO:0000313" key="9">
    <source>
        <dbReference type="Proteomes" id="UP000192418"/>
    </source>
</evidence>
<dbReference type="EMBL" id="FWXY01000018">
    <property type="protein sequence ID" value="SMC98243.1"/>
    <property type="molecule type" value="Genomic_DNA"/>
</dbReference>
<dbReference type="PANTHER" id="PTHR43255:SF1">
    <property type="entry name" value="IRON-SULFUR-BINDING OXIDOREDUCTASE FADF-RELATED"/>
    <property type="match status" value="1"/>
</dbReference>
<evidence type="ECO:0000256" key="4">
    <source>
        <dbReference type="ARBA" id="ARBA00023004"/>
    </source>
</evidence>
<dbReference type="Gene3D" id="1.10.1060.10">
    <property type="entry name" value="Alpha-helical ferredoxin"/>
    <property type="match status" value="1"/>
</dbReference>
<dbReference type="OrthoDB" id="9794954at2"/>
<dbReference type="PROSITE" id="PS51379">
    <property type="entry name" value="4FE4S_FER_2"/>
    <property type="match status" value="2"/>
</dbReference>
<feature type="transmembrane region" description="Helical" evidence="6">
    <location>
        <begin position="183"/>
        <end position="202"/>
    </location>
</feature>
<keyword evidence="6" id="KW-0812">Transmembrane</keyword>
<accession>A0A1W2DLD9</accession>
<dbReference type="InterPro" id="IPR017896">
    <property type="entry name" value="4Fe4S_Fe-S-bd"/>
</dbReference>
<reference evidence="8 9" key="1">
    <citation type="submission" date="2017-04" db="EMBL/GenBank/DDBJ databases">
        <authorList>
            <person name="Afonso C.L."/>
            <person name="Miller P.J."/>
            <person name="Scott M.A."/>
            <person name="Spackman E."/>
            <person name="Goraichik I."/>
            <person name="Dimitrov K.M."/>
            <person name="Suarez D.L."/>
            <person name="Swayne D.E."/>
        </authorList>
    </citation>
    <scope>NUCLEOTIDE SEQUENCE [LARGE SCALE GENOMIC DNA]</scope>
    <source>
        <strain evidence="8 9">DSM 3385</strain>
    </source>
</reference>
<dbReference type="RefSeq" id="WP_084070566.1">
    <property type="nucleotide sequence ID" value="NZ_FWXY01000018.1"/>
</dbReference>
<keyword evidence="5" id="KW-0411">Iron-sulfur</keyword>
<evidence type="ECO:0000256" key="6">
    <source>
        <dbReference type="SAM" id="Phobius"/>
    </source>
</evidence>
<evidence type="ECO:0000259" key="7">
    <source>
        <dbReference type="PROSITE" id="PS51379"/>
    </source>
</evidence>
<dbReference type="SUPFAM" id="SSF103501">
    <property type="entry name" value="Respiratory nitrate reductase 1 gamma chain"/>
    <property type="match status" value="1"/>
</dbReference>
<keyword evidence="9" id="KW-1185">Reference proteome</keyword>
<dbReference type="GO" id="GO:0005886">
    <property type="term" value="C:plasma membrane"/>
    <property type="evidence" value="ECO:0007669"/>
    <property type="project" value="TreeGrafter"/>
</dbReference>
<dbReference type="InterPro" id="IPR051460">
    <property type="entry name" value="HdrC_iron-sulfur_subunit"/>
</dbReference>
<dbReference type="InterPro" id="IPR036197">
    <property type="entry name" value="NarG-like_sf"/>
</dbReference>
<keyword evidence="3" id="KW-0560">Oxidoreductase</keyword>
<dbReference type="Gene3D" id="1.20.950.20">
    <property type="entry name" value="Transmembrane di-heme cytochromes, Chain C"/>
    <property type="match status" value="1"/>
</dbReference>
<feature type="transmembrane region" description="Helical" evidence="6">
    <location>
        <begin position="110"/>
        <end position="132"/>
    </location>
</feature>
<feature type="transmembrane region" description="Helical" evidence="6">
    <location>
        <begin position="70"/>
        <end position="90"/>
    </location>
</feature>
<keyword evidence="4" id="KW-0408">Iron</keyword>
<dbReference type="Pfam" id="PF13187">
    <property type="entry name" value="Fer4_9"/>
    <property type="match status" value="1"/>
</dbReference>
<protein>
    <submittedName>
        <fullName evidence="8">Fe-S oxidoreductase</fullName>
    </submittedName>
</protein>
<feature type="domain" description="4Fe-4S ferredoxin-type" evidence="7">
    <location>
        <begin position="278"/>
        <end position="307"/>
    </location>
</feature>
<evidence type="ECO:0000256" key="5">
    <source>
        <dbReference type="ARBA" id="ARBA00023014"/>
    </source>
</evidence>
<evidence type="ECO:0000256" key="2">
    <source>
        <dbReference type="ARBA" id="ARBA00022723"/>
    </source>
</evidence>
<dbReference type="GO" id="GO:0051539">
    <property type="term" value="F:4 iron, 4 sulfur cluster binding"/>
    <property type="evidence" value="ECO:0007669"/>
    <property type="project" value="UniProtKB-KW"/>
</dbReference>
<dbReference type="InterPro" id="IPR009051">
    <property type="entry name" value="Helical_ferredxn"/>
</dbReference>
<evidence type="ECO:0000313" key="8">
    <source>
        <dbReference type="EMBL" id="SMC98243.1"/>
    </source>
</evidence>
<sequence length="671" mass="75284">MTLYLALKSAIMAILLAGAFYLFKTKVQRLFLIMQSVDGPGPGEPDRIKERMGVLFRDVLGQSNVRRKKMAGWAHTLIFFGFLAVQPHSLELMIRGVIPGFSVGHLLPGLYNFYLFTADILGFLVLAGFAYAAHRRFVTKPAYLTMGRDANLIILFTSVIIITFHLINACQVVSPYAAQGYDYSGVFPVSGIIVSIFGMAHLSADTQVFLFETFYFIHMLTILGFLIYIPGSKHLHLLAAAPNVFLKPLEREKAVQKTDIEDEDAESFGLGKINELNWYNVLNLYACTECGRCQEQCPADHTGKPLSPKAIVHDLKTDLFKWSDNILKGNKEEIDPIVGEGTEITPDIIWSCTTCRACEDICPVNIQHLDFILEARKYQVLMEAEFPVEMQDTFTNLENQGNPWGFSADTRGNWAKETGIPTMAENPHPDILWFVGSASSFDDRAVKISRALAELLKIAGVNVAILGEQEWGVGDTARRAGNEYLAQMMIMQNVEVLNECRPKRILTACPHTYNMLKNEYPEFGADFPVVHHSQYLLELVRQNRLILDERSLGTITFHDSCYLGRWNGIFDEPRELIAQMNRGQAPIEMKRTKDKGFCCGAGGARMFMEETLGNYINVDRAKEITATGADMVASACPYCITMLQDGLKECGSEIKVHDLAEIMHRKIKETH</sequence>
<dbReference type="Proteomes" id="UP000192418">
    <property type="component" value="Unassembled WGS sequence"/>
</dbReference>
<dbReference type="STRING" id="1121400.SAMN02746065_11888"/>
<dbReference type="InterPro" id="IPR004017">
    <property type="entry name" value="Cys_rich_dom"/>
</dbReference>
<organism evidence="8 9">
    <name type="scientific">Desulfocicer vacuolatum DSM 3385</name>
    <dbReference type="NCBI Taxonomy" id="1121400"/>
    <lineage>
        <taxon>Bacteria</taxon>
        <taxon>Pseudomonadati</taxon>
        <taxon>Thermodesulfobacteriota</taxon>
        <taxon>Desulfobacteria</taxon>
        <taxon>Desulfobacterales</taxon>
        <taxon>Desulfobacteraceae</taxon>
        <taxon>Desulfocicer</taxon>
    </lineage>
</organism>
<keyword evidence="1" id="KW-0004">4Fe-4S</keyword>
<dbReference type="InterPro" id="IPR017900">
    <property type="entry name" value="4Fe4S_Fe_S_CS"/>
</dbReference>
<evidence type="ECO:0000256" key="3">
    <source>
        <dbReference type="ARBA" id="ARBA00023002"/>
    </source>
</evidence>
<feature type="domain" description="4Fe-4S ferredoxin-type" evidence="7">
    <location>
        <begin position="340"/>
        <end position="372"/>
    </location>
</feature>
<dbReference type="SUPFAM" id="SSF46548">
    <property type="entry name" value="alpha-helical ferredoxin"/>
    <property type="match status" value="1"/>
</dbReference>
<feature type="transmembrane region" description="Helical" evidence="6">
    <location>
        <begin position="6"/>
        <end position="23"/>
    </location>
</feature>
<dbReference type="GO" id="GO:0046872">
    <property type="term" value="F:metal ion binding"/>
    <property type="evidence" value="ECO:0007669"/>
    <property type="project" value="UniProtKB-KW"/>
</dbReference>
<dbReference type="PANTHER" id="PTHR43255">
    <property type="entry name" value="IRON-SULFUR-BINDING OXIDOREDUCTASE FADF-RELATED-RELATED"/>
    <property type="match status" value="1"/>
</dbReference>
<keyword evidence="6" id="KW-1133">Transmembrane helix</keyword>
<feature type="transmembrane region" description="Helical" evidence="6">
    <location>
        <begin position="152"/>
        <end position="177"/>
    </location>
</feature>
<dbReference type="AlphaFoldDB" id="A0A1W2DLD9"/>
<dbReference type="GO" id="GO:0016491">
    <property type="term" value="F:oxidoreductase activity"/>
    <property type="evidence" value="ECO:0007669"/>
    <property type="project" value="UniProtKB-KW"/>
</dbReference>
<feature type="transmembrane region" description="Helical" evidence="6">
    <location>
        <begin position="209"/>
        <end position="229"/>
    </location>
</feature>
<keyword evidence="6" id="KW-0472">Membrane</keyword>
<dbReference type="PROSITE" id="PS00198">
    <property type="entry name" value="4FE4S_FER_1"/>
    <property type="match status" value="2"/>
</dbReference>